<protein>
    <submittedName>
        <fullName evidence="2">Uncharacterized protein</fullName>
    </submittedName>
</protein>
<organism evidence="2 3">
    <name type="scientific">Streptomyces piniterrae</name>
    <dbReference type="NCBI Taxonomy" id="2571125"/>
    <lineage>
        <taxon>Bacteria</taxon>
        <taxon>Bacillati</taxon>
        <taxon>Actinomycetota</taxon>
        <taxon>Actinomycetes</taxon>
        <taxon>Kitasatosporales</taxon>
        <taxon>Streptomycetaceae</taxon>
        <taxon>Streptomyces</taxon>
    </lineage>
</organism>
<sequence>MSETLRLFSDPGMSGKENDVQATTGDHKLQPGFTARSASNDSHFFAELYSDRDPSAPVAEIPPHDTSPMLDDVPIDSVRFIG</sequence>
<dbReference type="AlphaFoldDB" id="A0A4U0NQR9"/>
<evidence type="ECO:0000313" key="3">
    <source>
        <dbReference type="Proteomes" id="UP000308697"/>
    </source>
</evidence>
<accession>A0A4U0NQR9</accession>
<evidence type="ECO:0000256" key="1">
    <source>
        <dbReference type="SAM" id="MobiDB-lite"/>
    </source>
</evidence>
<name>A0A4U0NQR9_9ACTN</name>
<dbReference type="EMBL" id="SUMB01000002">
    <property type="protein sequence ID" value="TJZ56807.1"/>
    <property type="molecule type" value="Genomic_DNA"/>
</dbReference>
<comment type="caution">
    <text evidence="2">The sequence shown here is derived from an EMBL/GenBank/DDBJ whole genome shotgun (WGS) entry which is preliminary data.</text>
</comment>
<keyword evidence="3" id="KW-1185">Reference proteome</keyword>
<reference evidence="2 3" key="1">
    <citation type="submission" date="2019-04" db="EMBL/GenBank/DDBJ databases">
        <title>Streptomyces piniterrae sp. nov., a heliquinomycin-producing actinomycete isolated from rhizosphere soil of Pinus yunnanensis.</title>
        <authorList>
            <person name="Zhuang X."/>
            <person name="Zhao J."/>
        </authorList>
    </citation>
    <scope>NUCLEOTIDE SEQUENCE [LARGE SCALE GENOMIC DNA]</scope>
    <source>
        <strain evidence="3">jys28</strain>
    </source>
</reference>
<evidence type="ECO:0000313" key="2">
    <source>
        <dbReference type="EMBL" id="TJZ56807.1"/>
    </source>
</evidence>
<proteinExistence type="predicted"/>
<feature type="region of interest" description="Disordered" evidence="1">
    <location>
        <begin position="1"/>
        <end position="36"/>
    </location>
</feature>
<dbReference type="RefSeq" id="WP_136738427.1">
    <property type="nucleotide sequence ID" value="NZ_SUMB01000002.1"/>
</dbReference>
<gene>
    <name evidence="2" type="ORF">FCH28_04590</name>
</gene>
<dbReference type="Proteomes" id="UP000308697">
    <property type="component" value="Unassembled WGS sequence"/>
</dbReference>